<reference evidence="1" key="1">
    <citation type="submission" date="2019-08" db="EMBL/GenBank/DDBJ databases">
        <title>Genome sequence of Clostridiales bacterium MT110.</title>
        <authorList>
            <person name="Cao J."/>
        </authorList>
    </citation>
    <scope>NUCLEOTIDE SEQUENCE</scope>
    <source>
        <strain evidence="1">MT110</strain>
    </source>
</reference>
<protein>
    <submittedName>
        <fullName evidence="1">Histidinol-phosphatase HisJ family protein</fullName>
    </submittedName>
</protein>
<organism evidence="1 2">
    <name type="scientific">Anoxybacterium hadale</name>
    <dbReference type="NCBI Taxonomy" id="3408580"/>
    <lineage>
        <taxon>Bacteria</taxon>
        <taxon>Bacillati</taxon>
        <taxon>Bacillota</taxon>
        <taxon>Clostridia</taxon>
        <taxon>Peptostreptococcales</taxon>
        <taxon>Anaerovoracaceae</taxon>
        <taxon>Anoxybacterium</taxon>
    </lineage>
</organism>
<name>A0ACD1A887_9FIRM</name>
<evidence type="ECO:0000313" key="1">
    <source>
        <dbReference type="EMBL" id="QOX62643.1"/>
    </source>
</evidence>
<proteinExistence type="predicted"/>
<gene>
    <name evidence="1" type="ORF">FRZ06_04415</name>
</gene>
<dbReference type="Proteomes" id="UP000594014">
    <property type="component" value="Chromosome"/>
</dbReference>
<evidence type="ECO:0000313" key="2">
    <source>
        <dbReference type="Proteomes" id="UP000594014"/>
    </source>
</evidence>
<sequence length="264" mass="30050">MYDYHIHTSFSDDSSTPMKDMIAAACSAGLKEIAITDHFDPDYPDPAYPFALDFENYHKALLEAQEANKGKIVIRKGVEIGIQHGETMKRCITCASSFAYDFIIGSFHCAEGYELYGDSYFSGRSPEESYAAYYTYVYENLKEYKDYNVLGHLNIIDRYTDKIADPASYMDIVAEILKQIISDGKGLEINTSSFRYGLGDRTTPAQEMLQLYKDLGGEIMTIGSDAHRPKDVAFKIDYAQELMRTLGFRYLTTFEQRKPIFVKL</sequence>
<keyword evidence="2" id="KW-1185">Reference proteome</keyword>
<accession>A0ACD1A887</accession>
<dbReference type="EMBL" id="CP042469">
    <property type="protein sequence ID" value="QOX62643.1"/>
    <property type="molecule type" value="Genomic_DNA"/>
</dbReference>